<accession>A0A9W8PSG4</accession>
<dbReference type="AlphaFoldDB" id="A0A9W8PSG4"/>
<feature type="compositionally biased region" description="Basic and acidic residues" evidence="1">
    <location>
        <begin position="8"/>
        <end position="25"/>
    </location>
</feature>
<evidence type="ECO:0000313" key="3">
    <source>
        <dbReference type="Proteomes" id="UP001152130"/>
    </source>
</evidence>
<gene>
    <name evidence="2" type="ORF">NW766_005469</name>
</gene>
<feature type="compositionally biased region" description="Pro residues" evidence="1">
    <location>
        <begin position="56"/>
        <end position="74"/>
    </location>
</feature>
<proteinExistence type="predicted"/>
<reference evidence="2" key="1">
    <citation type="submission" date="2022-10" db="EMBL/GenBank/DDBJ databases">
        <title>Fusarium specimens isolated from Avocado Roots.</title>
        <authorList>
            <person name="Stajich J."/>
            <person name="Roper C."/>
            <person name="Heimlech-Rivalta G."/>
        </authorList>
    </citation>
    <scope>NUCLEOTIDE SEQUENCE</scope>
    <source>
        <strain evidence="2">CF00143</strain>
    </source>
</reference>
<dbReference type="EMBL" id="JAPDHF010000007">
    <property type="protein sequence ID" value="KAJ4015138.1"/>
    <property type="molecule type" value="Genomic_DNA"/>
</dbReference>
<sequence>MPPAKSSRNHDDSKLDAPNSKEKGGNGHTATKMRRNASQQNQSHLREVQNAAAVAPQPPAEAVPPSVGQPPPPYHDLQALFRFPVLLLAGDFTEVETI</sequence>
<protein>
    <submittedName>
        <fullName evidence="2">Uncharacterized protein</fullName>
    </submittedName>
</protein>
<organism evidence="2 3">
    <name type="scientific">Fusarium irregulare</name>
    <dbReference type="NCBI Taxonomy" id="2494466"/>
    <lineage>
        <taxon>Eukaryota</taxon>
        <taxon>Fungi</taxon>
        <taxon>Dikarya</taxon>
        <taxon>Ascomycota</taxon>
        <taxon>Pezizomycotina</taxon>
        <taxon>Sordariomycetes</taxon>
        <taxon>Hypocreomycetidae</taxon>
        <taxon>Hypocreales</taxon>
        <taxon>Nectriaceae</taxon>
        <taxon>Fusarium</taxon>
        <taxon>Fusarium incarnatum-equiseti species complex</taxon>
    </lineage>
</organism>
<name>A0A9W8PSG4_9HYPO</name>
<comment type="caution">
    <text evidence="2">The sequence shown here is derived from an EMBL/GenBank/DDBJ whole genome shotgun (WGS) entry which is preliminary data.</text>
</comment>
<evidence type="ECO:0000313" key="2">
    <source>
        <dbReference type="EMBL" id="KAJ4015138.1"/>
    </source>
</evidence>
<dbReference type="Proteomes" id="UP001152130">
    <property type="component" value="Unassembled WGS sequence"/>
</dbReference>
<keyword evidence="3" id="KW-1185">Reference proteome</keyword>
<evidence type="ECO:0000256" key="1">
    <source>
        <dbReference type="SAM" id="MobiDB-lite"/>
    </source>
</evidence>
<feature type="region of interest" description="Disordered" evidence="1">
    <location>
        <begin position="1"/>
        <end position="74"/>
    </location>
</feature>